<dbReference type="SUPFAM" id="SSF88723">
    <property type="entry name" value="PIN domain-like"/>
    <property type="match status" value="1"/>
</dbReference>
<dbReference type="CDD" id="cd09881">
    <property type="entry name" value="PIN_VapC4-5_FitB-like"/>
    <property type="match status" value="1"/>
</dbReference>
<dbReference type="InterPro" id="IPR050556">
    <property type="entry name" value="Type_II_TA_system_RNase"/>
</dbReference>
<reference evidence="11" key="1">
    <citation type="submission" date="2017-03" db="EMBL/GenBank/DDBJ databases">
        <title>Novel pathways for hydrocarbon cycling and metabolic interdependencies in hydrothermal sediment communities.</title>
        <authorList>
            <person name="Dombrowski N."/>
            <person name="Seitz K."/>
            <person name="Teske A."/>
            <person name="Baker B."/>
        </authorList>
    </citation>
    <scope>NUCLEOTIDE SEQUENCE [LARGE SCALE GENOMIC DNA]</scope>
</reference>
<dbReference type="GO" id="GO:0004540">
    <property type="term" value="F:RNA nuclease activity"/>
    <property type="evidence" value="ECO:0007669"/>
    <property type="project" value="InterPro"/>
</dbReference>
<comment type="function">
    <text evidence="8">Toxic component of a toxin-antitoxin (TA) system. An RNase.</text>
</comment>
<dbReference type="EC" id="3.1.-.-" evidence="8"/>
<keyword evidence="8" id="KW-0800">Toxin</keyword>
<comment type="cofactor">
    <cofactor evidence="1 8">
        <name>Mg(2+)</name>
        <dbReference type="ChEBI" id="CHEBI:18420"/>
    </cofactor>
</comment>
<dbReference type="InterPro" id="IPR002716">
    <property type="entry name" value="PIN_dom"/>
</dbReference>
<keyword evidence="5 8" id="KW-0378">Hydrolase</keyword>
<evidence type="ECO:0000256" key="8">
    <source>
        <dbReference type="HAMAP-Rule" id="MF_00265"/>
    </source>
</evidence>
<keyword evidence="6 8" id="KW-0460">Magnesium</keyword>
<protein>
    <recommendedName>
        <fullName evidence="8">Ribonuclease VapC</fullName>
        <shortName evidence="8">RNase VapC</shortName>
        <ecNumber evidence="8">3.1.-.-</ecNumber>
    </recommendedName>
    <alternativeName>
        <fullName evidence="8">Toxin VapC</fullName>
    </alternativeName>
</protein>
<feature type="binding site" evidence="8">
    <location>
        <position position="96"/>
    </location>
    <ligand>
        <name>Mg(2+)</name>
        <dbReference type="ChEBI" id="CHEBI:18420"/>
    </ligand>
</feature>
<keyword evidence="3 8" id="KW-0540">Nuclease</keyword>
<dbReference type="PANTHER" id="PTHR33653">
    <property type="entry name" value="RIBONUCLEASE VAPC2"/>
    <property type="match status" value="1"/>
</dbReference>
<dbReference type="AlphaFoldDB" id="A0A1W9NXI0"/>
<evidence type="ECO:0000259" key="9">
    <source>
        <dbReference type="Pfam" id="PF01850"/>
    </source>
</evidence>
<dbReference type="GO" id="GO:0016787">
    <property type="term" value="F:hydrolase activity"/>
    <property type="evidence" value="ECO:0007669"/>
    <property type="project" value="UniProtKB-KW"/>
</dbReference>
<evidence type="ECO:0000256" key="6">
    <source>
        <dbReference type="ARBA" id="ARBA00022842"/>
    </source>
</evidence>
<dbReference type="InterPro" id="IPR022907">
    <property type="entry name" value="VapC_family"/>
</dbReference>
<dbReference type="EMBL" id="MZGJ01000019">
    <property type="protein sequence ID" value="OQX50779.1"/>
    <property type="molecule type" value="Genomic_DNA"/>
</dbReference>
<proteinExistence type="inferred from homology"/>
<evidence type="ECO:0000256" key="2">
    <source>
        <dbReference type="ARBA" id="ARBA00022649"/>
    </source>
</evidence>
<evidence type="ECO:0000313" key="10">
    <source>
        <dbReference type="EMBL" id="OQX50779.1"/>
    </source>
</evidence>
<dbReference type="InterPro" id="IPR029060">
    <property type="entry name" value="PIN-like_dom_sf"/>
</dbReference>
<evidence type="ECO:0000256" key="5">
    <source>
        <dbReference type="ARBA" id="ARBA00022801"/>
    </source>
</evidence>
<sequence length="127" mass="14204">MKYLADTDIIIKHLRGKHRLSEAKVAAGMAVSIITVGELLYGAHKSVQPQKSLQTVNNFLTDLSIKVLNLNQEIVNDYAKTKAQLEREGQRLDEFDLLIASTAKIHSLTLLTDNLKHFQRIPGIKIA</sequence>
<dbReference type="STRING" id="1968527.B5M47_03175"/>
<accession>A0A1W9NXI0</accession>
<comment type="similarity">
    <text evidence="7 8">Belongs to the PINc/VapC protein family.</text>
</comment>
<evidence type="ECO:0000313" key="11">
    <source>
        <dbReference type="Proteomes" id="UP000192520"/>
    </source>
</evidence>
<dbReference type="HAMAP" id="MF_00265">
    <property type="entry name" value="VapC_Nob1"/>
    <property type="match status" value="1"/>
</dbReference>
<dbReference type="GO" id="GO:0090729">
    <property type="term" value="F:toxin activity"/>
    <property type="evidence" value="ECO:0007669"/>
    <property type="project" value="UniProtKB-KW"/>
</dbReference>
<keyword evidence="2 8" id="KW-1277">Toxin-antitoxin system</keyword>
<evidence type="ECO:0000256" key="1">
    <source>
        <dbReference type="ARBA" id="ARBA00001946"/>
    </source>
</evidence>
<keyword evidence="4 8" id="KW-0479">Metal-binding</keyword>
<gene>
    <name evidence="8" type="primary">vapC</name>
    <name evidence="10" type="ORF">B5M47_03175</name>
</gene>
<dbReference type="Pfam" id="PF01850">
    <property type="entry name" value="PIN"/>
    <property type="match status" value="1"/>
</dbReference>
<feature type="domain" description="PIN" evidence="9">
    <location>
        <begin position="3"/>
        <end position="122"/>
    </location>
</feature>
<comment type="caution">
    <text evidence="10">The sequence shown here is derived from an EMBL/GenBank/DDBJ whole genome shotgun (WGS) entry which is preliminary data.</text>
</comment>
<evidence type="ECO:0000256" key="7">
    <source>
        <dbReference type="ARBA" id="ARBA00038093"/>
    </source>
</evidence>
<dbReference type="GO" id="GO:0000287">
    <property type="term" value="F:magnesium ion binding"/>
    <property type="evidence" value="ECO:0007669"/>
    <property type="project" value="UniProtKB-UniRule"/>
</dbReference>
<dbReference type="Proteomes" id="UP000192520">
    <property type="component" value="Unassembled WGS sequence"/>
</dbReference>
<name>A0A1W9NXI0_UNCC3</name>
<evidence type="ECO:0000256" key="4">
    <source>
        <dbReference type="ARBA" id="ARBA00022723"/>
    </source>
</evidence>
<evidence type="ECO:0000256" key="3">
    <source>
        <dbReference type="ARBA" id="ARBA00022722"/>
    </source>
</evidence>
<dbReference type="Gene3D" id="3.40.50.1010">
    <property type="entry name" value="5'-nuclease"/>
    <property type="match status" value="1"/>
</dbReference>
<dbReference type="PANTHER" id="PTHR33653:SF1">
    <property type="entry name" value="RIBONUCLEASE VAPC2"/>
    <property type="match status" value="1"/>
</dbReference>
<feature type="binding site" evidence="8">
    <location>
        <position position="6"/>
    </location>
    <ligand>
        <name>Mg(2+)</name>
        <dbReference type="ChEBI" id="CHEBI:18420"/>
    </ligand>
</feature>
<organism evidence="10 11">
    <name type="scientific">candidate division CPR3 bacterium 4484_211</name>
    <dbReference type="NCBI Taxonomy" id="1968527"/>
    <lineage>
        <taxon>Bacteria</taxon>
        <taxon>Bacteria division CPR3</taxon>
    </lineage>
</organism>